<dbReference type="Gene3D" id="3.40.50.450">
    <property type="match status" value="1"/>
</dbReference>
<name>A0A0J9CXZ2_SPHYA</name>
<dbReference type="SUPFAM" id="SSF102405">
    <property type="entry name" value="MCP/YpsA-like"/>
    <property type="match status" value="1"/>
</dbReference>
<evidence type="ECO:0000313" key="2">
    <source>
        <dbReference type="Proteomes" id="UP000037029"/>
    </source>
</evidence>
<dbReference type="InterPro" id="IPR052341">
    <property type="entry name" value="LOG_family_nucleotidases"/>
</dbReference>
<reference evidence="1 2" key="1">
    <citation type="submission" date="2017-04" db="EMBL/GenBank/DDBJ databases">
        <title>Characterization, genome and methylation analysis of a phthalic acid esters degrading strain Sphingobium yanoikuyae SHJ.</title>
        <authorList>
            <person name="Feng L."/>
        </authorList>
    </citation>
    <scope>NUCLEOTIDE SEQUENCE [LARGE SCALE GENOMIC DNA]</scope>
    <source>
        <strain evidence="1 2">SHJ</strain>
    </source>
</reference>
<dbReference type="GO" id="GO:0005829">
    <property type="term" value="C:cytosol"/>
    <property type="evidence" value="ECO:0007669"/>
    <property type="project" value="TreeGrafter"/>
</dbReference>
<evidence type="ECO:0008006" key="3">
    <source>
        <dbReference type="Google" id="ProtNLM"/>
    </source>
</evidence>
<sequence>MDILTLGELDNWLATQPRLPATISGVDLTARKQEIAAVELAGSTLLGCVLDGDILAQAQAQGASVITAARNLPFQPARGTLYAVGDLYDRYDPAESLASWKASFDYRVYLWFMDPKEQLPLKLSTGQTMQARIHDTAIEAAVARFINKTGKPLVGFMGGHDTPRDAPVFATVVELGRRMARSGQLVLTGGGPGLMEAANLGAFLAPFPDDALATAVAELGAAPKYDHPDWLSVAWKLRERLLGGAAVSPDSVSLGIPTWLYGHEPPNVFATHQAKMFYNSLREDGLITLAGAGLIIGPGNAGTVQEVFQDATQNYYRKASVAPTPIALLGQAFWSRPERDGPDPVDRTKPLKPLLMALAGEKPKTDWSSAVLITDDADAIAELILPKAEKAFVAEGSTRGELWRAKLSA</sequence>
<dbReference type="PANTHER" id="PTHR43393:SF3">
    <property type="entry name" value="LYSINE DECARBOXYLASE-LIKE PROTEIN"/>
    <property type="match status" value="1"/>
</dbReference>
<dbReference type="PANTHER" id="PTHR43393">
    <property type="entry name" value="CYTOKININ RIBOSIDE 5'-MONOPHOSPHATE PHOSPHORIBOHYDROLASE"/>
    <property type="match status" value="1"/>
</dbReference>
<dbReference type="AlphaFoldDB" id="A0A0J9CXZ2"/>
<dbReference type="Proteomes" id="UP000037029">
    <property type="component" value="Chromosome"/>
</dbReference>
<evidence type="ECO:0000313" key="1">
    <source>
        <dbReference type="EMBL" id="ATP17841.1"/>
    </source>
</evidence>
<dbReference type="InterPro" id="IPR041164">
    <property type="entry name" value="LDcluster4"/>
</dbReference>
<protein>
    <recommendedName>
        <fullName evidence="3">Rossmann fold nucleotide-binding protein</fullName>
    </recommendedName>
</protein>
<accession>A0A0J9CXZ2</accession>
<gene>
    <name evidence="1" type="ORF">BV87_05225</name>
</gene>
<dbReference type="RefSeq" id="WP_048938534.1">
    <property type="nucleotide sequence ID" value="NZ_CP020925.1"/>
</dbReference>
<organism evidence="1 2">
    <name type="scientific">Sphingobium yanoikuyae</name>
    <name type="common">Sphingomonas yanoikuyae</name>
    <dbReference type="NCBI Taxonomy" id="13690"/>
    <lineage>
        <taxon>Bacteria</taxon>
        <taxon>Pseudomonadati</taxon>
        <taxon>Pseudomonadota</taxon>
        <taxon>Alphaproteobacteria</taxon>
        <taxon>Sphingomonadales</taxon>
        <taxon>Sphingomonadaceae</taxon>
        <taxon>Sphingobium</taxon>
    </lineage>
</organism>
<proteinExistence type="predicted"/>
<dbReference type="EMBL" id="CP020925">
    <property type="protein sequence ID" value="ATP17841.1"/>
    <property type="molecule type" value="Genomic_DNA"/>
</dbReference>
<dbReference type="Pfam" id="PF18306">
    <property type="entry name" value="LDcluster4"/>
    <property type="match status" value="1"/>
</dbReference>